<dbReference type="EMBL" id="JARIHO010000098">
    <property type="protein sequence ID" value="KAJ7304811.1"/>
    <property type="molecule type" value="Genomic_DNA"/>
</dbReference>
<keyword evidence="3" id="KW-1185">Reference proteome</keyword>
<organism evidence="2 3">
    <name type="scientific">Mycena albidolilacea</name>
    <dbReference type="NCBI Taxonomy" id="1033008"/>
    <lineage>
        <taxon>Eukaryota</taxon>
        <taxon>Fungi</taxon>
        <taxon>Dikarya</taxon>
        <taxon>Basidiomycota</taxon>
        <taxon>Agaricomycotina</taxon>
        <taxon>Agaricomycetes</taxon>
        <taxon>Agaricomycetidae</taxon>
        <taxon>Agaricales</taxon>
        <taxon>Marasmiineae</taxon>
        <taxon>Mycenaceae</taxon>
        <taxon>Mycena</taxon>
    </lineage>
</organism>
<evidence type="ECO:0000256" key="1">
    <source>
        <dbReference type="SAM" id="MobiDB-lite"/>
    </source>
</evidence>
<reference evidence="2" key="1">
    <citation type="submission" date="2023-03" db="EMBL/GenBank/DDBJ databases">
        <title>Massive genome expansion in bonnet fungi (Mycena s.s.) driven by repeated elements and novel gene families across ecological guilds.</title>
        <authorList>
            <consortium name="Lawrence Berkeley National Laboratory"/>
            <person name="Harder C.B."/>
            <person name="Miyauchi S."/>
            <person name="Viragh M."/>
            <person name="Kuo A."/>
            <person name="Thoen E."/>
            <person name="Andreopoulos B."/>
            <person name="Lu D."/>
            <person name="Skrede I."/>
            <person name="Drula E."/>
            <person name="Henrissat B."/>
            <person name="Morin E."/>
            <person name="Kohler A."/>
            <person name="Barry K."/>
            <person name="LaButti K."/>
            <person name="Morin E."/>
            <person name="Salamov A."/>
            <person name="Lipzen A."/>
            <person name="Mereny Z."/>
            <person name="Hegedus B."/>
            <person name="Baldrian P."/>
            <person name="Stursova M."/>
            <person name="Weitz H."/>
            <person name="Taylor A."/>
            <person name="Grigoriev I.V."/>
            <person name="Nagy L.G."/>
            <person name="Martin F."/>
            <person name="Kauserud H."/>
        </authorList>
    </citation>
    <scope>NUCLEOTIDE SEQUENCE</scope>
    <source>
        <strain evidence="2">CBHHK002</strain>
    </source>
</reference>
<feature type="non-terminal residue" evidence="2">
    <location>
        <position position="233"/>
    </location>
</feature>
<dbReference type="AlphaFoldDB" id="A0AAD7E9F4"/>
<dbReference type="Proteomes" id="UP001218218">
    <property type="component" value="Unassembled WGS sequence"/>
</dbReference>
<evidence type="ECO:0000313" key="2">
    <source>
        <dbReference type="EMBL" id="KAJ7304811.1"/>
    </source>
</evidence>
<sequence length="233" mass="26283">QDLDTPPTLPFIPAVQKTPTLPPPQQQQQKRKMVNTEIVPMFSGDPETAVDLNAVTPSTFIKKFRSHMHDLAAMSDADHIDVLLDYLVEDSPAEKWYKDLKASTKVPATWAAWQAVFATRFLGPQKAEKTTQEWERELMGMKLKAEELDTTVQVGSAPVFAHVNFASKLLETAKLAKIDTTTSSIWQLRDTLPDVVREKFPPTQTNWTTYMDAIKAVDRVHICEGVVKAKKHR</sequence>
<protein>
    <submittedName>
        <fullName evidence="2">Uncharacterized protein</fullName>
    </submittedName>
</protein>
<gene>
    <name evidence="2" type="ORF">DFH08DRAFT_647627</name>
</gene>
<comment type="caution">
    <text evidence="2">The sequence shown here is derived from an EMBL/GenBank/DDBJ whole genome shotgun (WGS) entry which is preliminary data.</text>
</comment>
<evidence type="ECO:0000313" key="3">
    <source>
        <dbReference type="Proteomes" id="UP001218218"/>
    </source>
</evidence>
<proteinExistence type="predicted"/>
<name>A0AAD7E9F4_9AGAR</name>
<feature type="non-terminal residue" evidence="2">
    <location>
        <position position="1"/>
    </location>
</feature>
<accession>A0AAD7E9F4</accession>
<feature type="region of interest" description="Disordered" evidence="1">
    <location>
        <begin position="1"/>
        <end position="29"/>
    </location>
</feature>